<accession>A0ACC0Y914</accession>
<sequence>MEQQKSSLNPDAASYLPTHKQEATDNHKLSELTTEDFLKSGDETASSFSPTEGHCGSGKHFQAETSESDVRKNLGDQTGEQYINESQFQLDYLAFMFPDISENFLAHVYSINGGDVYESVDMLKQLECPPYLLPECLPGSSNTGNELEGKVHSSEVGACTKSCDP</sequence>
<proteinExistence type="predicted"/>
<evidence type="ECO:0000313" key="1">
    <source>
        <dbReference type="EMBL" id="KAJ0031785.1"/>
    </source>
</evidence>
<keyword evidence="2" id="KW-1185">Reference proteome</keyword>
<name>A0ACC0Y914_9ROSI</name>
<dbReference type="Proteomes" id="UP001163603">
    <property type="component" value="Chromosome 8"/>
</dbReference>
<protein>
    <submittedName>
        <fullName evidence="1">Uncharacterized protein</fullName>
    </submittedName>
</protein>
<organism evidence="1 2">
    <name type="scientific">Pistacia integerrima</name>
    <dbReference type="NCBI Taxonomy" id="434235"/>
    <lineage>
        <taxon>Eukaryota</taxon>
        <taxon>Viridiplantae</taxon>
        <taxon>Streptophyta</taxon>
        <taxon>Embryophyta</taxon>
        <taxon>Tracheophyta</taxon>
        <taxon>Spermatophyta</taxon>
        <taxon>Magnoliopsida</taxon>
        <taxon>eudicotyledons</taxon>
        <taxon>Gunneridae</taxon>
        <taxon>Pentapetalae</taxon>
        <taxon>rosids</taxon>
        <taxon>malvids</taxon>
        <taxon>Sapindales</taxon>
        <taxon>Anacardiaceae</taxon>
        <taxon>Pistacia</taxon>
    </lineage>
</organism>
<comment type="caution">
    <text evidence="1">The sequence shown here is derived from an EMBL/GenBank/DDBJ whole genome shotgun (WGS) entry which is preliminary data.</text>
</comment>
<reference evidence="2" key="1">
    <citation type="journal article" date="2023" name="G3 (Bethesda)">
        <title>Genome assembly and association tests identify interacting loci associated with vigor, precocity, and sex in interspecific pistachio rootstocks.</title>
        <authorList>
            <person name="Palmer W."/>
            <person name="Jacygrad E."/>
            <person name="Sagayaradj S."/>
            <person name="Cavanaugh K."/>
            <person name="Han R."/>
            <person name="Bertier L."/>
            <person name="Beede B."/>
            <person name="Kafkas S."/>
            <person name="Golino D."/>
            <person name="Preece J."/>
            <person name="Michelmore R."/>
        </authorList>
    </citation>
    <scope>NUCLEOTIDE SEQUENCE [LARGE SCALE GENOMIC DNA]</scope>
</reference>
<gene>
    <name evidence="1" type="ORF">Pint_13112</name>
</gene>
<dbReference type="EMBL" id="CM047743">
    <property type="protein sequence ID" value="KAJ0031785.1"/>
    <property type="molecule type" value="Genomic_DNA"/>
</dbReference>
<evidence type="ECO:0000313" key="2">
    <source>
        <dbReference type="Proteomes" id="UP001163603"/>
    </source>
</evidence>